<keyword evidence="1" id="KW-0732">Signal</keyword>
<proteinExistence type="predicted"/>
<dbReference type="EMBL" id="CABVQD010000005">
    <property type="protein sequence ID" value="VWB51556.1"/>
    <property type="molecule type" value="Genomic_DNA"/>
</dbReference>
<sequence length="486" mass="52339">MRRRTATWAVTALLSGCHAFHPVSTQSLSGCVSGSACATPSTATATGTGQASTVQPVSAAARASERAADGYNRINARIDALRNACAATLATPELNPICDKIEIFHDPAIPAPYPYAMLDIFPTRADVPLIEKWSALRDACIKQEHEIDLTSPELTPMAQSATLQGAAFAGIVEAKIRRLTASLSQRKLTYGEFAQRRYQINSASGNAASRVAMALSIGDPGRRILEQSRIERQFSAEADTFERYLRAVDARRPATVSLASATAIGSRAAGQTCVANCAPYSTPEEGPFKGVRHGVTWTSGGLGGTTTTLVDFDIGTLSVIKFALVSRGGEVQSGITHRSNIVLAPSDLARLRAIANMIWISFGPVPIAQAALGNFWEIRVVDGEVVRSERGSGDAGGAGRDLNVALRDIEERQLAHFLFENRRMYRVWSCHDYPSAGHAGLPRSYIRTSGYGWSDLGHVPSAFPIPSTDPLRFRFDVEETRWTCAD</sequence>
<evidence type="ECO:0008006" key="4">
    <source>
        <dbReference type="Google" id="ProtNLM"/>
    </source>
</evidence>
<keyword evidence="3" id="KW-1185">Reference proteome</keyword>
<accession>A0A6J5DEJ4</accession>
<feature type="signal peptide" evidence="1">
    <location>
        <begin position="1"/>
        <end position="19"/>
    </location>
</feature>
<dbReference type="AlphaFoldDB" id="A0A6J5DEJ4"/>
<evidence type="ECO:0000313" key="2">
    <source>
        <dbReference type="EMBL" id="VWB51556.1"/>
    </source>
</evidence>
<evidence type="ECO:0000313" key="3">
    <source>
        <dbReference type="Proteomes" id="UP000494330"/>
    </source>
</evidence>
<reference evidence="2 3" key="1">
    <citation type="submission" date="2019-09" db="EMBL/GenBank/DDBJ databases">
        <authorList>
            <person name="Depoorter E."/>
        </authorList>
    </citation>
    <scope>NUCLEOTIDE SEQUENCE [LARGE SCALE GENOMIC DNA]</scope>
    <source>
        <strain evidence="2">LMG 30113</strain>
    </source>
</reference>
<evidence type="ECO:0000256" key="1">
    <source>
        <dbReference type="SAM" id="SignalP"/>
    </source>
</evidence>
<gene>
    <name evidence="2" type="ORF">BPA30113_02232</name>
</gene>
<dbReference type="Proteomes" id="UP000494330">
    <property type="component" value="Unassembled WGS sequence"/>
</dbReference>
<protein>
    <recommendedName>
        <fullName evidence="4">Lipoprotein</fullName>
    </recommendedName>
</protein>
<dbReference type="PROSITE" id="PS51257">
    <property type="entry name" value="PROKAR_LIPOPROTEIN"/>
    <property type="match status" value="1"/>
</dbReference>
<organism evidence="2 3">
    <name type="scientific">Burkholderia paludis</name>
    <dbReference type="NCBI Taxonomy" id="1506587"/>
    <lineage>
        <taxon>Bacteria</taxon>
        <taxon>Pseudomonadati</taxon>
        <taxon>Pseudomonadota</taxon>
        <taxon>Betaproteobacteria</taxon>
        <taxon>Burkholderiales</taxon>
        <taxon>Burkholderiaceae</taxon>
        <taxon>Burkholderia</taxon>
        <taxon>Burkholderia cepacia complex</taxon>
    </lineage>
</organism>
<name>A0A6J5DEJ4_9BURK</name>
<feature type="chain" id="PRO_5044425469" description="Lipoprotein" evidence="1">
    <location>
        <begin position="20"/>
        <end position="486"/>
    </location>
</feature>